<protein>
    <submittedName>
        <fullName evidence="2">DUF1800 domain-containing protein</fullName>
    </submittedName>
</protein>
<comment type="caution">
    <text evidence="2">The sequence shown here is derived from an EMBL/GenBank/DDBJ whole genome shotgun (WGS) entry which is preliminary data.</text>
</comment>
<dbReference type="EMBL" id="JAVIFY010000035">
    <property type="protein sequence ID" value="MDQ9094171.1"/>
    <property type="molecule type" value="Genomic_DNA"/>
</dbReference>
<dbReference type="Proteomes" id="UP001226574">
    <property type="component" value="Unassembled WGS sequence"/>
</dbReference>
<dbReference type="InterPro" id="IPR014917">
    <property type="entry name" value="DUF1800"/>
</dbReference>
<evidence type="ECO:0000313" key="3">
    <source>
        <dbReference type="Proteomes" id="UP001226574"/>
    </source>
</evidence>
<name>A0ABU1BK66_PSEHA</name>
<keyword evidence="3" id="KW-1185">Reference proteome</keyword>
<organism evidence="2 3">
    <name type="scientific">Pseudoalteromonas haloplanktis</name>
    <name type="common">Alteromonas haloplanktis</name>
    <dbReference type="NCBI Taxonomy" id="228"/>
    <lineage>
        <taxon>Bacteria</taxon>
        <taxon>Pseudomonadati</taxon>
        <taxon>Pseudomonadota</taxon>
        <taxon>Gammaproteobacteria</taxon>
        <taxon>Alteromonadales</taxon>
        <taxon>Pseudoalteromonadaceae</taxon>
        <taxon>Pseudoalteromonas</taxon>
    </lineage>
</organism>
<dbReference type="RefSeq" id="WP_309039870.1">
    <property type="nucleotide sequence ID" value="NZ_JAVIFY010000035.1"/>
</dbReference>
<accession>A0ABU1BK66</accession>
<feature type="region of interest" description="Disordered" evidence="1">
    <location>
        <begin position="63"/>
        <end position="87"/>
    </location>
</feature>
<sequence length="453" mass="50599">MSVQATIAINRFGLGATPSELTAANKDPKQWLISQLQLKPAIHFNSDLAHSNEIMHKLAELREQKKSDKNNIKSNKPSETPQTKTPKVSYHRQIYLQLSIDTLEHAINSEHSLNWRLLDFFSNHFSVSSAGPVMTALAPTLEREAIAPNLLGRFDDLLISVIQHPAMLIYLNNEKSFGPNSKVAKKNGRGLNENLAREILELHTLGVDSGYSQKDVIELAKGITGWSVANPLKDKEQGFKYRRSGHEPGVRTLLNKTYSQKDSEQGKSMLRDLAVHPATAKHISYKLAHHFISDNPPASLVNKMTDSWLATNGDIKAVMTTMINADEAWHAEKQKFKTPREFVISSLRALDLKTNTRQLYSSLVTLGQQPFKAGSPAGYSDSEDDWNGASALISRVNWASTIAARAKKIQIEAIIKNSFSESISQLSYQTISRAESRKQALTLFLMSPEFLRR</sequence>
<proteinExistence type="predicted"/>
<dbReference type="Pfam" id="PF08811">
    <property type="entry name" value="DUF1800"/>
    <property type="match status" value="1"/>
</dbReference>
<reference evidence="2 3" key="1">
    <citation type="submission" date="2023-08" db="EMBL/GenBank/DDBJ databases">
        <title>Pseudoalteromonas haloplanktis LL1 genome.</title>
        <authorList>
            <person name="Wu S."/>
        </authorList>
    </citation>
    <scope>NUCLEOTIDE SEQUENCE [LARGE SCALE GENOMIC DNA]</scope>
    <source>
        <strain evidence="2 3">LL1</strain>
    </source>
</reference>
<gene>
    <name evidence="2" type="ORF">RC083_21665</name>
</gene>
<evidence type="ECO:0000313" key="2">
    <source>
        <dbReference type="EMBL" id="MDQ9094171.1"/>
    </source>
</evidence>
<evidence type="ECO:0000256" key="1">
    <source>
        <dbReference type="SAM" id="MobiDB-lite"/>
    </source>
</evidence>